<keyword evidence="3" id="KW-1185">Reference proteome</keyword>
<dbReference type="Proteomes" id="UP001500689">
    <property type="component" value="Unassembled WGS sequence"/>
</dbReference>
<evidence type="ECO:0000313" key="3">
    <source>
        <dbReference type="Proteomes" id="UP001500689"/>
    </source>
</evidence>
<gene>
    <name evidence="2" type="ORF">GCM10022222_25490</name>
</gene>
<dbReference type="EMBL" id="BAAAZN010000004">
    <property type="protein sequence ID" value="GAA3540792.1"/>
    <property type="molecule type" value="Genomic_DNA"/>
</dbReference>
<accession>A0ABP6VTR4</accession>
<organism evidence="2 3">
    <name type="scientific">Amycolatopsis ultiminotia</name>
    <dbReference type="NCBI Taxonomy" id="543629"/>
    <lineage>
        <taxon>Bacteria</taxon>
        <taxon>Bacillati</taxon>
        <taxon>Actinomycetota</taxon>
        <taxon>Actinomycetes</taxon>
        <taxon>Pseudonocardiales</taxon>
        <taxon>Pseudonocardiaceae</taxon>
        <taxon>Amycolatopsis</taxon>
    </lineage>
</organism>
<feature type="chain" id="PRO_5047358474" evidence="1">
    <location>
        <begin position="27"/>
        <end position="300"/>
    </location>
</feature>
<dbReference type="RefSeq" id="WP_344858944.1">
    <property type="nucleotide sequence ID" value="NZ_BAAAZN010000004.1"/>
</dbReference>
<proteinExistence type="predicted"/>
<protein>
    <submittedName>
        <fullName evidence="2">Uncharacterized protein</fullName>
    </submittedName>
</protein>
<sequence length="300" mass="29947">MRNPFGAVAIGAAVLLAAACSASPTAAPAPPSAPEPLTAAAALGDFASIDYCSLLDPARLPDATAAAPDSSFTDCRVDLVQAGHQVAVTVGPLAADRDPNVRPYNYPGRVPDGVAVQQSGFAPDQACVRVITFADGIRLPVSVTGGEPEARCTGADAVVGGALAALGGGRARHVQFPDRSWGRVDSCALLETHDLDAASGAGTKASPGLAGHSCIRGKVSVDFAVVKQAPTGPSETLGGRTARITTDGAFCRARVVQPSPATAGRAEQATVSVVDTTGEGGDAACATVRTAAAPVFAKIP</sequence>
<feature type="signal peptide" evidence="1">
    <location>
        <begin position="1"/>
        <end position="26"/>
    </location>
</feature>
<comment type="caution">
    <text evidence="2">The sequence shown here is derived from an EMBL/GenBank/DDBJ whole genome shotgun (WGS) entry which is preliminary data.</text>
</comment>
<keyword evidence="1" id="KW-0732">Signal</keyword>
<reference evidence="3" key="1">
    <citation type="journal article" date="2019" name="Int. J. Syst. Evol. Microbiol.">
        <title>The Global Catalogue of Microorganisms (GCM) 10K type strain sequencing project: providing services to taxonomists for standard genome sequencing and annotation.</title>
        <authorList>
            <consortium name="The Broad Institute Genomics Platform"/>
            <consortium name="The Broad Institute Genome Sequencing Center for Infectious Disease"/>
            <person name="Wu L."/>
            <person name="Ma J."/>
        </authorList>
    </citation>
    <scope>NUCLEOTIDE SEQUENCE [LARGE SCALE GENOMIC DNA]</scope>
    <source>
        <strain evidence="3">JCM 16898</strain>
    </source>
</reference>
<evidence type="ECO:0000313" key="2">
    <source>
        <dbReference type="EMBL" id="GAA3540792.1"/>
    </source>
</evidence>
<evidence type="ECO:0000256" key="1">
    <source>
        <dbReference type="SAM" id="SignalP"/>
    </source>
</evidence>
<name>A0ABP6VTR4_9PSEU</name>
<dbReference type="PROSITE" id="PS51257">
    <property type="entry name" value="PROKAR_LIPOPROTEIN"/>
    <property type="match status" value="1"/>
</dbReference>